<name>A0A7W9AYP2_9HYPH</name>
<dbReference type="InterPro" id="IPR050104">
    <property type="entry name" value="FMN-dep_NADH:Q_OxRdtase_AzoR1"/>
</dbReference>
<evidence type="ECO:0000256" key="6">
    <source>
        <dbReference type="HAMAP-Rule" id="MF_01216"/>
    </source>
</evidence>
<comment type="catalytic activity">
    <reaction evidence="5">
        <text>N,N-dimethyl-1,4-phenylenediamine + anthranilate + 2 NAD(+) = 2-(4-dimethylaminophenyl)diazenylbenzoate + 2 NADH + 2 H(+)</text>
        <dbReference type="Rhea" id="RHEA:55872"/>
        <dbReference type="ChEBI" id="CHEBI:15378"/>
        <dbReference type="ChEBI" id="CHEBI:15783"/>
        <dbReference type="ChEBI" id="CHEBI:16567"/>
        <dbReference type="ChEBI" id="CHEBI:57540"/>
        <dbReference type="ChEBI" id="CHEBI:57945"/>
        <dbReference type="ChEBI" id="CHEBI:71579"/>
        <dbReference type="EC" id="1.7.1.17"/>
    </reaction>
    <physiologicalReaction direction="right-to-left" evidence="5">
        <dbReference type="Rhea" id="RHEA:55874"/>
    </physiologicalReaction>
</comment>
<sequence>MSSILLVTSSPRAGTSISTRTATKLAERLAALRPGTKIAHRDLVNAPLPHIDGDFLGGLFSPQDERSAVQQTLADFSDQAVEELLAADTVVIGAGMINFSIPSALKSWFDYVARAGKTFRYSESGPEGLVKGKRVYVILASKGIYTNGGPAAPMDHARPYLKTMLGFLGMTDVEFIDIEGVGLGLEPDEDIIGRAENRLDLLTDPALAA</sequence>
<evidence type="ECO:0000256" key="4">
    <source>
        <dbReference type="ARBA" id="ARBA00023027"/>
    </source>
</evidence>
<protein>
    <recommendedName>
        <fullName evidence="6">FMN dependent NADH:quinone oxidoreductase</fullName>
        <ecNumber evidence="6">1.6.5.-</ecNumber>
    </recommendedName>
    <alternativeName>
        <fullName evidence="6">Azo-dye reductase</fullName>
    </alternativeName>
    <alternativeName>
        <fullName evidence="6">FMN-dependent NADH-azo compound oxidoreductase</fullName>
    </alternativeName>
    <alternativeName>
        <fullName evidence="6">FMN-dependent NADH-azoreductase</fullName>
        <ecNumber evidence="6">1.7.1.17</ecNumber>
    </alternativeName>
</protein>
<dbReference type="GO" id="GO:0009055">
    <property type="term" value="F:electron transfer activity"/>
    <property type="evidence" value="ECO:0007669"/>
    <property type="project" value="UniProtKB-UniRule"/>
</dbReference>
<proteinExistence type="inferred from homology"/>
<evidence type="ECO:0000256" key="5">
    <source>
        <dbReference type="ARBA" id="ARBA00048542"/>
    </source>
</evidence>
<dbReference type="SUPFAM" id="SSF52218">
    <property type="entry name" value="Flavoproteins"/>
    <property type="match status" value="1"/>
</dbReference>
<dbReference type="PANTHER" id="PTHR43741">
    <property type="entry name" value="FMN-DEPENDENT NADH-AZOREDUCTASE 1"/>
    <property type="match status" value="1"/>
</dbReference>
<dbReference type="EMBL" id="JACIJG010000010">
    <property type="protein sequence ID" value="MBB5703044.1"/>
    <property type="molecule type" value="Genomic_DNA"/>
</dbReference>
<comment type="similarity">
    <text evidence="6">Belongs to the azoreductase type 1 family.</text>
</comment>
<keyword evidence="1 6" id="KW-0285">Flavoprotein</keyword>
<reference evidence="8 9" key="1">
    <citation type="submission" date="2020-08" db="EMBL/GenBank/DDBJ databases">
        <title>Genomic Encyclopedia of Type Strains, Phase IV (KMG-IV): sequencing the most valuable type-strain genomes for metagenomic binning, comparative biology and taxonomic classification.</title>
        <authorList>
            <person name="Goeker M."/>
        </authorList>
    </citation>
    <scope>NUCLEOTIDE SEQUENCE [LARGE SCALE GENOMIC DNA]</scope>
    <source>
        <strain evidence="8 9">DSM 26944</strain>
    </source>
</reference>
<feature type="binding site" evidence="6">
    <location>
        <begin position="16"/>
        <end position="18"/>
    </location>
    <ligand>
        <name>FMN</name>
        <dbReference type="ChEBI" id="CHEBI:58210"/>
    </ligand>
</feature>
<feature type="binding site" evidence="6">
    <location>
        <position position="10"/>
    </location>
    <ligand>
        <name>FMN</name>
        <dbReference type="ChEBI" id="CHEBI:58210"/>
    </ligand>
</feature>
<dbReference type="EC" id="1.7.1.17" evidence="6"/>
<evidence type="ECO:0000313" key="9">
    <source>
        <dbReference type="Proteomes" id="UP000555546"/>
    </source>
</evidence>
<accession>A0A7W9AYP2</accession>
<comment type="cofactor">
    <cofactor evidence="6">
        <name>FMN</name>
        <dbReference type="ChEBI" id="CHEBI:58210"/>
    </cofactor>
    <text evidence="6">Binds 1 FMN per subunit.</text>
</comment>
<comment type="subunit">
    <text evidence="6">Homodimer.</text>
</comment>
<evidence type="ECO:0000256" key="3">
    <source>
        <dbReference type="ARBA" id="ARBA00023002"/>
    </source>
</evidence>
<dbReference type="InterPro" id="IPR003680">
    <property type="entry name" value="Flavodoxin_fold"/>
</dbReference>
<dbReference type="EC" id="1.6.5.-" evidence="6"/>
<comment type="function">
    <text evidence="6">Also exhibits azoreductase activity. Catalyzes the reductive cleavage of the azo bond in aromatic azo compounds to the corresponding amines.</text>
</comment>
<dbReference type="HAMAP" id="MF_01216">
    <property type="entry name" value="Azoreductase_type1"/>
    <property type="match status" value="1"/>
</dbReference>
<feature type="domain" description="Flavodoxin-like fold" evidence="7">
    <location>
        <begin position="3"/>
        <end position="199"/>
    </location>
</feature>
<dbReference type="PANTHER" id="PTHR43741:SF2">
    <property type="entry name" value="FMN-DEPENDENT NADH:QUINONE OXIDOREDUCTASE"/>
    <property type="match status" value="1"/>
</dbReference>
<comment type="caution">
    <text evidence="8">The sequence shown here is derived from an EMBL/GenBank/DDBJ whole genome shotgun (WGS) entry which is preliminary data.</text>
</comment>
<comment type="caution">
    <text evidence="6">Lacks conserved residue(s) required for the propagation of feature annotation.</text>
</comment>
<dbReference type="Proteomes" id="UP000555546">
    <property type="component" value="Unassembled WGS sequence"/>
</dbReference>
<dbReference type="InterPro" id="IPR029039">
    <property type="entry name" value="Flavoprotein-like_sf"/>
</dbReference>
<evidence type="ECO:0000256" key="1">
    <source>
        <dbReference type="ARBA" id="ARBA00022630"/>
    </source>
</evidence>
<comment type="catalytic activity">
    <reaction evidence="6">
        <text>2 a quinone + NADH + H(+) = 2 a 1,4-benzosemiquinone + NAD(+)</text>
        <dbReference type="Rhea" id="RHEA:65952"/>
        <dbReference type="ChEBI" id="CHEBI:15378"/>
        <dbReference type="ChEBI" id="CHEBI:57540"/>
        <dbReference type="ChEBI" id="CHEBI:57945"/>
        <dbReference type="ChEBI" id="CHEBI:132124"/>
        <dbReference type="ChEBI" id="CHEBI:134225"/>
    </reaction>
</comment>
<comment type="function">
    <text evidence="6">Quinone reductase that provides resistance to thiol-specific stress caused by electrophilic quinones.</text>
</comment>
<evidence type="ECO:0000313" key="8">
    <source>
        <dbReference type="EMBL" id="MBB5703044.1"/>
    </source>
</evidence>
<dbReference type="GO" id="GO:0016655">
    <property type="term" value="F:oxidoreductase activity, acting on NAD(P)H, quinone or similar compound as acceptor"/>
    <property type="evidence" value="ECO:0007669"/>
    <property type="project" value="InterPro"/>
</dbReference>
<organism evidence="8 9">
    <name type="scientific">Brucella daejeonensis</name>
    <dbReference type="NCBI Taxonomy" id="659015"/>
    <lineage>
        <taxon>Bacteria</taxon>
        <taxon>Pseudomonadati</taxon>
        <taxon>Pseudomonadota</taxon>
        <taxon>Alphaproteobacteria</taxon>
        <taxon>Hyphomicrobiales</taxon>
        <taxon>Brucellaceae</taxon>
        <taxon>Brucella/Ochrobactrum group</taxon>
        <taxon>Brucella</taxon>
    </lineage>
</organism>
<dbReference type="AlphaFoldDB" id="A0A7W9AYP2"/>
<dbReference type="GO" id="GO:0010181">
    <property type="term" value="F:FMN binding"/>
    <property type="evidence" value="ECO:0007669"/>
    <property type="project" value="UniProtKB-UniRule"/>
</dbReference>
<dbReference type="Pfam" id="PF02525">
    <property type="entry name" value="Flavodoxin_2"/>
    <property type="match status" value="1"/>
</dbReference>
<dbReference type="InterPro" id="IPR023048">
    <property type="entry name" value="NADH:quinone_OxRdtase_FMN_depd"/>
</dbReference>
<dbReference type="GO" id="GO:0016652">
    <property type="term" value="F:oxidoreductase activity, acting on NAD(P)H as acceptor"/>
    <property type="evidence" value="ECO:0007669"/>
    <property type="project" value="UniProtKB-UniRule"/>
</dbReference>
<gene>
    <name evidence="6" type="primary">azoR</name>
    <name evidence="8" type="ORF">FHS76_002935</name>
</gene>
<dbReference type="RefSeq" id="WP_183653902.1">
    <property type="nucleotide sequence ID" value="NZ_JACIJG010000010.1"/>
</dbReference>
<evidence type="ECO:0000259" key="7">
    <source>
        <dbReference type="Pfam" id="PF02525"/>
    </source>
</evidence>
<keyword evidence="9" id="KW-1185">Reference proteome</keyword>
<keyword evidence="2 6" id="KW-0288">FMN</keyword>
<evidence type="ECO:0000256" key="2">
    <source>
        <dbReference type="ARBA" id="ARBA00022643"/>
    </source>
</evidence>
<dbReference type="Gene3D" id="3.40.50.360">
    <property type="match status" value="1"/>
</dbReference>
<keyword evidence="4 6" id="KW-0520">NAD</keyword>
<keyword evidence="3 6" id="KW-0560">Oxidoreductase</keyword>